<gene>
    <name evidence="2" type="ORF">SAM23877_5892</name>
</gene>
<protein>
    <submittedName>
        <fullName evidence="2">Putative secreted protein</fullName>
    </submittedName>
</protein>
<reference evidence="3" key="1">
    <citation type="journal article" date="2015" name="J. Biotechnol.">
        <title>Complete genome sequence of Streptomyces ambofaciens ATCC 23877, the spiramycin producer.</title>
        <authorList>
            <person name="Thibessard A."/>
            <person name="Haas D."/>
            <person name="Gerbaud C."/>
            <person name="Aigle B."/>
            <person name="Lautru S."/>
            <person name="Pernodet J.L."/>
            <person name="Leblond P."/>
        </authorList>
    </citation>
    <scope>NUCLEOTIDE SEQUENCE [LARGE SCALE GENOMIC DNA]</scope>
    <source>
        <strain evidence="3">ATCC 23877 / 3486 / DSM 40053 / JCM 4204 / NBRC 12836 / NRRL B-2516</strain>
    </source>
</reference>
<dbReference type="EMBL" id="CP012382">
    <property type="protein sequence ID" value="AKZ58937.1"/>
    <property type="molecule type" value="Genomic_DNA"/>
</dbReference>
<sequence>MRPAGRTAPATVHPLAAALTALLAVLLTLVPAGSATGTGGAAAVAPPAHAVTTAPHPAADHHADDGCATPCSDRARARHDHLGERPAPPDRPATAPRSAGAAPAAGGRTPAGSGAVALSPGRTHHDRGRAPPAPSGT</sequence>
<organism evidence="2 3">
    <name type="scientific">Streptomyces ambofaciens (strain ATCC 23877 / 3486 / DSM 40053 / JCM 4204 / NBRC 12836 / NRRL B-2516)</name>
    <dbReference type="NCBI Taxonomy" id="278992"/>
    <lineage>
        <taxon>Bacteria</taxon>
        <taxon>Bacillati</taxon>
        <taxon>Actinomycetota</taxon>
        <taxon>Actinomycetes</taxon>
        <taxon>Kitasatosporales</taxon>
        <taxon>Streptomycetaceae</taxon>
        <taxon>Streptomyces</taxon>
    </lineage>
</organism>
<dbReference type="RefSeq" id="WP_053139099.1">
    <property type="nucleotide sequence ID" value="NZ_CP012382.1"/>
</dbReference>
<dbReference type="STRING" id="1889.SAM40697_5371"/>
<feature type="compositionally biased region" description="Low complexity" evidence="1">
    <location>
        <begin position="92"/>
        <end position="115"/>
    </location>
</feature>
<dbReference type="KEGG" id="samb:SAM23877_5892"/>
<evidence type="ECO:0000256" key="1">
    <source>
        <dbReference type="SAM" id="MobiDB-lite"/>
    </source>
</evidence>
<feature type="region of interest" description="Disordered" evidence="1">
    <location>
        <begin position="52"/>
        <end position="137"/>
    </location>
</feature>
<evidence type="ECO:0000313" key="3">
    <source>
        <dbReference type="Proteomes" id="UP000061018"/>
    </source>
</evidence>
<dbReference type="AlphaFoldDB" id="A0A0K2B1F2"/>
<name>A0A0K2B1F2_STRA7</name>
<accession>A0A0K2B1F2</accession>
<proteinExistence type="predicted"/>
<dbReference type="Proteomes" id="UP000061018">
    <property type="component" value="Chromosome"/>
</dbReference>
<evidence type="ECO:0000313" key="2">
    <source>
        <dbReference type="EMBL" id="AKZ58937.1"/>
    </source>
</evidence>